<dbReference type="AlphaFoldDB" id="A0A918CH75"/>
<evidence type="ECO:0000313" key="7">
    <source>
        <dbReference type="Proteomes" id="UP000603865"/>
    </source>
</evidence>
<evidence type="ECO:0000313" key="6">
    <source>
        <dbReference type="EMBL" id="GGR25049.1"/>
    </source>
</evidence>
<dbReference type="RefSeq" id="WP_189092361.1">
    <property type="nucleotide sequence ID" value="NZ_BMQL01000034.1"/>
</dbReference>
<dbReference type="Proteomes" id="UP000603865">
    <property type="component" value="Unassembled WGS sequence"/>
</dbReference>
<name>A0A918CH75_9DEIO</name>
<protein>
    <submittedName>
        <fullName evidence="6">Prepilin-type N-terminal cleavage/methylation domain-containing protein</fullName>
    </submittedName>
</protein>
<comment type="subcellular location">
    <subcellularLocation>
        <location evidence="1">Cell outer membrane</location>
        <topology evidence="1">Single-pass membrane protein</topology>
    </subcellularLocation>
    <subcellularLocation>
        <location evidence="2">Periplasm</location>
    </subcellularLocation>
</comment>
<evidence type="ECO:0000256" key="3">
    <source>
        <dbReference type="ARBA" id="ARBA00022764"/>
    </source>
</evidence>
<dbReference type="GO" id="GO:0042597">
    <property type="term" value="C:periplasmic space"/>
    <property type="evidence" value="ECO:0007669"/>
    <property type="project" value="UniProtKB-SubCell"/>
</dbReference>
<evidence type="ECO:0000256" key="5">
    <source>
        <dbReference type="SAM" id="Phobius"/>
    </source>
</evidence>
<dbReference type="Pfam" id="PF07963">
    <property type="entry name" value="N_methyl"/>
    <property type="match status" value="1"/>
</dbReference>
<dbReference type="InterPro" id="IPR012902">
    <property type="entry name" value="N_methyl_site"/>
</dbReference>
<dbReference type="EMBL" id="BMQL01000034">
    <property type="protein sequence ID" value="GGR25049.1"/>
    <property type="molecule type" value="Genomic_DNA"/>
</dbReference>
<organism evidence="6 7">
    <name type="scientific">Deinococcus ruber</name>
    <dbReference type="NCBI Taxonomy" id="1848197"/>
    <lineage>
        <taxon>Bacteria</taxon>
        <taxon>Thermotogati</taxon>
        <taxon>Deinococcota</taxon>
        <taxon>Deinococci</taxon>
        <taxon>Deinococcales</taxon>
        <taxon>Deinococcaceae</taxon>
        <taxon>Deinococcus</taxon>
    </lineage>
</organism>
<evidence type="ECO:0000256" key="2">
    <source>
        <dbReference type="ARBA" id="ARBA00004418"/>
    </source>
</evidence>
<dbReference type="InterPro" id="IPR045584">
    <property type="entry name" value="Pilin-like"/>
</dbReference>
<keyword evidence="5" id="KW-0472">Membrane</keyword>
<dbReference type="GO" id="GO:0009279">
    <property type="term" value="C:cell outer membrane"/>
    <property type="evidence" value="ECO:0007669"/>
    <property type="project" value="UniProtKB-SubCell"/>
</dbReference>
<reference evidence="6" key="2">
    <citation type="submission" date="2020-09" db="EMBL/GenBank/DDBJ databases">
        <authorList>
            <person name="Sun Q."/>
            <person name="Ohkuma M."/>
        </authorList>
    </citation>
    <scope>NUCLEOTIDE SEQUENCE</scope>
    <source>
        <strain evidence="6">JCM 31311</strain>
    </source>
</reference>
<reference evidence="6" key="1">
    <citation type="journal article" date="2014" name="Int. J. Syst. Evol. Microbiol.">
        <title>Complete genome sequence of Corynebacterium casei LMG S-19264T (=DSM 44701T), isolated from a smear-ripened cheese.</title>
        <authorList>
            <consortium name="US DOE Joint Genome Institute (JGI-PGF)"/>
            <person name="Walter F."/>
            <person name="Albersmeier A."/>
            <person name="Kalinowski J."/>
            <person name="Ruckert C."/>
        </authorList>
    </citation>
    <scope>NUCLEOTIDE SEQUENCE</scope>
    <source>
        <strain evidence="6">JCM 31311</strain>
    </source>
</reference>
<keyword evidence="5" id="KW-1133">Transmembrane helix</keyword>
<keyword evidence="3" id="KW-0574">Periplasm</keyword>
<feature type="transmembrane region" description="Helical" evidence="5">
    <location>
        <begin position="12"/>
        <end position="36"/>
    </location>
</feature>
<gene>
    <name evidence="6" type="ORF">GCM10008957_40950</name>
</gene>
<keyword evidence="5" id="KW-0812">Transmembrane</keyword>
<sequence>MSRLPGRDRAAQGFTLLELLVAMALLGVVLASIFALNMSTSRAATSLQARSQLIQESQSVQNYMAGKLGQAAYVFPVGSTLLMGNGYSTKRPSGGNSWIVGTDPIVAFVLPPRRPVAGACNSAAGPDTCYAFYAFYAMKRSDLIANAAGVLNPGPDAANDSTAWVLMEYRANYTPSGFTPTVIASETGRLLMDYLRPTSQSGADTNFLFRQADGVSPTTGLETPGSTTVTVNLAAQRRVTGQIVSVPTGTLPTTLTVYPRNVGKPPVAN</sequence>
<accession>A0A918CH75</accession>
<proteinExistence type="predicted"/>
<evidence type="ECO:0000256" key="4">
    <source>
        <dbReference type="ARBA" id="ARBA00023237"/>
    </source>
</evidence>
<evidence type="ECO:0000256" key="1">
    <source>
        <dbReference type="ARBA" id="ARBA00004203"/>
    </source>
</evidence>
<comment type="caution">
    <text evidence="6">The sequence shown here is derived from an EMBL/GenBank/DDBJ whole genome shotgun (WGS) entry which is preliminary data.</text>
</comment>
<keyword evidence="4" id="KW-0998">Cell outer membrane</keyword>
<dbReference type="PROSITE" id="PS00409">
    <property type="entry name" value="PROKAR_NTER_METHYL"/>
    <property type="match status" value="1"/>
</dbReference>
<dbReference type="SUPFAM" id="SSF54523">
    <property type="entry name" value="Pili subunits"/>
    <property type="match status" value="1"/>
</dbReference>
<dbReference type="NCBIfam" id="TIGR02532">
    <property type="entry name" value="IV_pilin_GFxxxE"/>
    <property type="match status" value="1"/>
</dbReference>
<keyword evidence="7" id="KW-1185">Reference proteome</keyword>